<evidence type="ECO:0000313" key="7">
    <source>
        <dbReference type="Proteomes" id="UP000248592"/>
    </source>
</evidence>
<dbReference type="KEGG" id="poh:DPM16_01210"/>
<dbReference type="AlphaFoldDB" id="A0A2Z4JLP2"/>
<feature type="region of interest" description="Disordered" evidence="2">
    <location>
        <begin position="1"/>
        <end position="26"/>
    </location>
</feature>
<dbReference type="Proteomes" id="UP000248592">
    <property type="component" value="Chromosome"/>
</dbReference>
<dbReference type="InterPro" id="IPR000468">
    <property type="entry name" value="Barstar"/>
</dbReference>
<feature type="domain" description="Barstar (barnase inhibitor)" evidence="3">
    <location>
        <begin position="107"/>
        <end position="203"/>
    </location>
</feature>
<evidence type="ECO:0000313" key="5">
    <source>
        <dbReference type="EMBL" id="MBT8551898.1"/>
    </source>
</evidence>
<accession>A0A2Z4JLP2</accession>
<dbReference type="Pfam" id="PF01337">
    <property type="entry name" value="Barstar"/>
    <property type="match status" value="1"/>
</dbReference>
<dbReference type="Proteomes" id="UP000251072">
    <property type="component" value="Unassembled WGS sequence"/>
</dbReference>
<sequence>MNNQPENTSSAVWDEHSRAESWDSSDRLETESSAANVYAQGGLSRLQNFAANQASGKKVTASWRAALAVRDAGPPAMLRSVRTNIVQSIRAFRTPDLAEAASELGQHFIYANCANAMTKGEVLEAIANAYMFTKQQAKNFDPLLDALTTMVDKAGPQPGFVVVLEGLPCTQKFDKEARETLLDVFRDAVDFWSERRIPYRVFYSFA</sequence>
<dbReference type="RefSeq" id="WP_112202920.1">
    <property type="nucleotide sequence ID" value="NZ_CBCSBS010000002.1"/>
</dbReference>
<dbReference type="OrthoDB" id="5295683at2"/>
<dbReference type="GeneID" id="71774108"/>
<reference evidence="5" key="4">
    <citation type="journal article" date="2021" name="Genome Biol. Evol.">
        <title>Continental-Scale Gene Flow Prevents Allopatric Divergence of Pelagic Freshwater Bacteria.</title>
        <authorList>
            <person name="Hoetzinger M."/>
            <person name="Pitt A."/>
            <person name="Huemer A."/>
            <person name="Hahn M.W."/>
        </authorList>
    </citation>
    <scope>NUCLEOTIDE SEQUENCE</scope>
    <source>
        <strain evidence="5">SM1-W8</strain>
    </source>
</reference>
<protein>
    <submittedName>
        <fullName evidence="5">Barstar family protein</fullName>
    </submittedName>
</protein>
<feature type="compositionally biased region" description="Basic and acidic residues" evidence="2">
    <location>
        <begin position="13"/>
        <end position="26"/>
    </location>
</feature>
<name>A0A2Z4JLP2_9BURK</name>
<reference evidence="7" key="1">
    <citation type="submission" date="2018-06" db="EMBL/GenBank/DDBJ databases">
        <title>Description of a new Polynucleobacter species.</title>
        <authorList>
            <person name="Hahn M.W."/>
        </authorList>
    </citation>
    <scope>NUCLEOTIDE SEQUENCE [LARGE SCALE GENOMIC DNA]</scope>
    <source>
        <strain evidence="7">MG-25-Pas1-D2</strain>
    </source>
</reference>
<dbReference type="Proteomes" id="UP000783102">
    <property type="component" value="Unassembled WGS sequence"/>
</dbReference>
<evidence type="ECO:0000313" key="4">
    <source>
        <dbReference type="EMBL" id="AWW49110.1"/>
    </source>
</evidence>
<evidence type="ECO:0000313" key="8">
    <source>
        <dbReference type="Proteomes" id="UP000251072"/>
    </source>
</evidence>
<dbReference type="EMBL" id="CP030085">
    <property type="protein sequence ID" value="AWW49110.1"/>
    <property type="molecule type" value="Genomic_DNA"/>
</dbReference>
<dbReference type="Gene3D" id="3.30.370.10">
    <property type="entry name" value="Barstar-like"/>
    <property type="match status" value="1"/>
</dbReference>
<comment type="similarity">
    <text evidence="1">Belongs to the barstar family.</text>
</comment>
<evidence type="ECO:0000313" key="6">
    <source>
        <dbReference type="EMBL" id="RAZ43855.1"/>
    </source>
</evidence>
<dbReference type="EMBL" id="QMCH01000001">
    <property type="protein sequence ID" value="RAZ43855.1"/>
    <property type="molecule type" value="Genomic_DNA"/>
</dbReference>
<keyword evidence="8" id="KW-1185">Reference proteome</keyword>
<gene>
    <name evidence="6" type="ORF">DP176_02480</name>
    <name evidence="5" type="ORF">G6731_08035</name>
    <name evidence="4" type="ORF">Pas1_01210</name>
</gene>
<feature type="compositionally biased region" description="Polar residues" evidence="2">
    <location>
        <begin position="1"/>
        <end position="11"/>
    </location>
</feature>
<evidence type="ECO:0000256" key="1">
    <source>
        <dbReference type="ARBA" id="ARBA00006845"/>
    </source>
</evidence>
<organism evidence="4 7">
    <name type="scientific">Polynucleobacter paneuropaeus</name>
    <dbReference type="NCBI Taxonomy" id="2527775"/>
    <lineage>
        <taxon>Bacteria</taxon>
        <taxon>Pseudomonadati</taxon>
        <taxon>Pseudomonadota</taxon>
        <taxon>Betaproteobacteria</taxon>
        <taxon>Burkholderiales</taxon>
        <taxon>Burkholderiaceae</taxon>
        <taxon>Polynucleobacter</taxon>
    </lineage>
</organism>
<reference evidence="4" key="3">
    <citation type="journal article" date="2019" name="Int. J. Syst. Evol. Microbiol.">
        <title>Polynucleobacter paneuropaeus sp. nov., characterized by six strains isolated from freshwater lakes located along a 3000 km north-south cross-section across Europe.</title>
        <authorList>
            <person name="Hoetzinger M."/>
            <person name="Schmidt J."/>
            <person name="Pitt A."/>
            <person name="Koll U."/>
            <person name="Lang E."/>
            <person name="Hahn M.W."/>
        </authorList>
    </citation>
    <scope>NUCLEOTIDE SEQUENCE</scope>
    <source>
        <strain evidence="4">MG-25-Pas1-D2</strain>
    </source>
</reference>
<evidence type="ECO:0000259" key="3">
    <source>
        <dbReference type="Pfam" id="PF01337"/>
    </source>
</evidence>
<dbReference type="InterPro" id="IPR035905">
    <property type="entry name" value="Barstar-like_sf"/>
</dbReference>
<dbReference type="EMBL" id="JAANEY010000001">
    <property type="protein sequence ID" value="MBT8551898.1"/>
    <property type="molecule type" value="Genomic_DNA"/>
</dbReference>
<reference evidence="6 8" key="2">
    <citation type="submission" date="2018-06" db="EMBL/GenBank/DDBJ databases">
        <title>Genome of strain Polynucleobacter sp. FUKU-NW-11.</title>
        <authorList>
            <person name="Hahn M.W."/>
        </authorList>
    </citation>
    <scope>NUCLEOTIDE SEQUENCE [LARGE SCALE GENOMIC DNA]</scope>
    <source>
        <strain evidence="6">FUKU-NW-11</strain>
        <strain evidence="8">FUKU-NW11</strain>
    </source>
</reference>
<evidence type="ECO:0000256" key="2">
    <source>
        <dbReference type="SAM" id="MobiDB-lite"/>
    </source>
</evidence>
<proteinExistence type="inferred from homology"/>
<dbReference type="SUPFAM" id="SSF52038">
    <property type="entry name" value="Barstar-related"/>
    <property type="match status" value="1"/>
</dbReference>